<comment type="catalytic activity">
    <reaction evidence="6">
        <text>a sn-glycero-3-phosphodiester + H2O = an alcohol + sn-glycerol 3-phosphate + H(+)</text>
        <dbReference type="Rhea" id="RHEA:12969"/>
        <dbReference type="ChEBI" id="CHEBI:15377"/>
        <dbReference type="ChEBI" id="CHEBI:15378"/>
        <dbReference type="ChEBI" id="CHEBI:30879"/>
        <dbReference type="ChEBI" id="CHEBI:57597"/>
        <dbReference type="ChEBI" id="CHEBI:83408"/>
        <dbReference type="EC" id="3.1.4.46"/>
    </reaction>
</comment>
<dbReference type="PROSITE" id="PS51704">
    <property type="entry name" value="GP_PDE"/>
    <property type="match status" value="1"/>
</dbReference>
<evidence type="ECO:0000256" key="6">
    <source>
        <dbReference type="ARBA" id="ARBA00047512"/>
    </source>
</evidence>
<evidence type="ECO:0000256" key="5">
    <source>
        <dbReference type="ARBA" id="ARBA00022801"/>
    </source>
</evidence>
<evidence type="ECO:0000259" key="7">
    <source>
        <dbReference type="PROSITE" id="PS51704"/>
    </source>
</evidence>
<protein>
    <recommendedName>
        <fullName evidence="2">glycerophosphodiester phosphodiesterase</fullName>
        <ecNumber evidence="2">3.1.4.46</ecNumber>
    </recommendedName>
</protein>
<evidence type="ECO:0000256" key="2">
    <source>
        <dbReference type="ARBA" id="ARBA00012247"/>
    </source>
</evidence>
<accession>A0A6J7DB82</accession>
<dbReference type="PROSITE" id="PS51257">
    <property type="entry name" value="PROKAR_LIPOPROTEIN"/>
    <property type="match status" value="1"/>
</dbReference>
<sequence length="393" mass="43886">MRFGRITLTPAVVVALLACAAPASARHGAEGPLVIGHRGAAGYLPDHTLRGYALAIKLGADYVEPDLISTKDGELIARHDPNISDDTNVSEHPEFASRMRTMMIDGTEEEGWFASDFTLQEIKTLRAVQPFAERPQQFNGQFQIPTFQEVIDLVKRESKRRHRPIGIYPQTEYPTFHRDLGLPLERKLATALNRAGLGRRHSPVFIQSFEPSSLKQLNRMTNVRLVQLIDANDVNPDGSLDYAGRDGRPYDWTVSGDPSLTSRTFGFFATNAGLNEIATYADGIGPWKRYIVSTEAVDSNHDGTVGDENSDGLIDEADRRLLPPTSLIRRAHRRGLFVHTWTFRDESRRLAADYDGDPINEYLQFFRLGIDAVFSDFTDTAVEARRSFAHDGG</sequence>
<gene>
    <name evidence="8" type="ORF">UFOPK3423_00584</name>
</gene>
<dbReference type="SUPFAM" id="SSF51695">
    <property type="entry name" value="PLC-like phosphodiesterases"/>
    <property type="match status" value="1"/>
</dbReference>
<dbReference type="EMBL" id="CAFBLQ010000046">
    <property type="protein sequence ID" value="CAB4867947.1"/>
    <property type="molecule type" value="Genomic_DNA"/>
</dbReference>
<name>A0A6J7DB82_9ZZZZ</name>
<dbReference type="InterPro" id="IPR030395">
    <property type="entry name" value="GP_PDE_dom"/>
</dbReference>
<dbReference type="CDD" id="cd08602">
    <property type="entry name" value="GDPD_ScGlpQ1_like"/>
    <property type="match status" value="1"/>
</dbReference>
<comment type="similarity">
    <text evidence="1">Belongs to the glycerophosphoryl diester phosphodiesterase family.</text>
</comment>
<keyword evidence="4" id="KW-0319">Glycerol metabolism</keyword>
<dbReference type="InterPro" id="IPR017946">
    <property type="entry name" value="PLC-like_Pdiesterase_TIM-brl"/>
</dbReference>
<proteinExistence type="inferred from homology"/>
<keyword evidence="3" id="KW-0732">Signal</keyword>
<dbReference type="PANTHER" id="PTHR43620">
    <property type="entry name" value="GLYCEROPHOSPHORYL DIESTER PHOSPHODIESTERASE"/>
    <property type="match status" value="1"/>
</dbReference>
<keyword evidence="5" id="KW-0378">Hydrolase</keyword>
<dbReference type="GO" id="GO:0006071">
    <property type="term" value="P:glycerol metabolic process"/>
    <property type="evidence" value="ECO:0007669"/>
    <property type="project" value="UniProtKB-KW"/>
</dbReference>
<reference evidence="8" key="1">
    <citation type="submission" date="2020-05" db="EMBL/GenBank/DDBJ databases">
        <authorList>
            <person name="Chiriac C."/>
            <person name="Salcher M."/>
            <person name="Ghai R."/>
            <person name="Kavagutti S V."/>
        </authorList>
    </citation>
    <scope>NUCLEOTIDE SEQUENCE</scope>
</reference>
<organism evidence="8">
    <name type="scientific">freshwater metagenome</name>
    <dbReference type="NCBI Taxonomy" id="449393"/>
    <lineage>
        <taxon>unclassified sequences</taxon>
        <taxon>metagenomes</taxon>
        <taxon>ecological metagenomes</taxon>
    </lineage>
</organism>
<dbReference type="GO" id="GO:0006629">
    <property type="term" value="P:lipid metabolic process"/>
    <property type="evidence" value="ECO:0007669"/>
    <property type="project" value="InterPro"/>
</dbReference>
<dbReference type="AlphaFoldDB" id="A0A6J7DB82"/>
<dbReference type="Pfam" id="PF03009">
    <property type="entry name" value="GDPD"/>
    <property type="match status" value="1"/>
</dbReference>
<dbReference type="EC" id="3.1.4.46" evidence="2"/>
<evidence type="ECO:0000256" key="1">
    <source>
        <dbReference type="ARBA" id="ARBA00007277"/>
    </source>
</evidence>
<dbReference type="GO" id="GO:0008889">
    <property type="term" value="F:glycerophosphodiester phosphodiesterase activity"/>
    <property type="evidence" value="ECO:0007669"/>
    <property type="project" value="UniProtKB-EC"/>
</dbReference>
<evidence type="ECO:0000313" key="8">
    <source>
        <dbReference type="EMBL" id="CAB4867947.1"/>
    </source>
</evidence>
<feature type="domain" description="GP-PDE" evidence="7">
    <location>
        <begin position="32"/>
        <end position="385"/>
    </location>
</feature>
<evidence type="ECO:0000256" key="3">
    <source>
        <dbReference type="ARBA" id="ARBA00022729"/>
    </source>
</evidence>
<dbReference type="PANTHER" id="PTHR43620:SF7">
    <property type="entry name" value="GLYCEROPHOSPHODIESTER PHOSPHODIESTERASE GDPD5-RELATED"/>
    <property type="match status" value="1"/>
</dbReference>
<evidence type="ECO:0000256" key="4">
    <source>
        <dbReference type="ARBA" id="ARBA00022798"/>
    </source>
</evidence>
<dbReference type="Gene3D" id="3.20.20.190">
    <property type="entry name" value="Phosphatidylinositol (PI) phosphodiesterase"/>
    <property type="match status" value="1"/>
</dbReference>